<gene>
    <name evidence="1" type="ORF">DPEC_G00218600</name>
</gene>
<evidence type="ECO:0000313" key="1">
    <source>
        <dbReference type="EMBL" id="KAJ7998058.1"/>
    </source>
</evidence>
<evidence type="ECO:0000313" key="2">
    <source>
        <dbReference type="Proteomes" id="UP001157502"/>
    </source>
</evidence>
<comment type="caution">
    <text evidence="1">The sequence shown here is derived from an EMBL/GenBank/DDBJ whole genome shotgun (WGS) entry which is preliminary data.</text>
</comment>
<accession>A0ACC2G3L4</accession>
<organism evidence="1 2">
    <name type="scientific">Dallia pectoralis</name>
    <name type="common">Alaska blackfish</name>
    <dbReference type="NCBI Taxonomy" id="75939"/>
    <lineage>
        <taxon>Eukaryota</taxon>
        <taxon>Metazoa</taxon>
        <taxon>Chordata</taxon>
        <taxon>Craniata</taxon>
        <taxon>Vertebrata</taxon>
        <taxon>Euteleostomi</taxon>
        <taxon>Actinopterygii</taxon>
        <taxon>Neopterygii</taxon>
        <taxon>Teleostei</taxon>
        <taxon>Protacanthopterygii</taxon>
        <taxon>Esociformes</taxon>
        <taxon>Umbridae</taxon>
        <taxon>Dallia</taxon>
    </lineage>
</organism>
<sequence>MSLTGGREDRGNASEISLSGEHDTTAKRDHKKRPTSPVPSCVSMKSDWSMGQPMAFRERDFSTD</sequence>
<reference evidence="1" key="1">
    <citation type="submission" date="2021-05" db="EMBL/GenBank/DDBJ databases">
        <authorList>
            <person name="Pan Q."/>
            <person name="Jouanno E."/>
            <person name="Zahm M."/>
            <person name="Klopp C."/>
            <person name="Cabau C."/>
            <person name="Louis A."/>
            <person name="Berthelot C."/>
            <person name="Parey E."/>
            <person name="Roest Crollius H."/>
            <person name="Montfort J."/>
            <person name="Robinson-Rechavi M."/>
            <person name="Bouchez O."/>
            <person name="Lampietro C."/>
            <person name="Lopez Roques C."/>
            <person name="Donnadieu C."/>
            <person name="Postlethwait J."/>
            <person name="Bobe J."/>
            <person name="Dillon D."/>
            <person name="Chandos A."/>
            <person name="von Hippel F."/>
            <person name="Guiguen Y."/>
        </authorList>
    </citation>
    <scope>NUCLEOTIDE SEQUENCE</scope>
    <source>
        <strain evidence="1">YG-Jan2019</strain>
    </source>
</reference>
<dbReference type="EMBL" id="CM055745">
    <property type="protein sequence ID" value="KAJ7998058.1"/>
    <property type="molecule type" value="Genomic_DNA"/>
</dbReference>
<protein>
    <submittedName>
        <fullName evidence="1">Uncharacterized protein</fullName>
    </submittedName>
</protein>
<name>A0ACC2G3L4_DALPE</name>
<proteinExistence type="predicted"/>
<dbReference type="Proteomes" id="UP001157502">
    <property type="component" value="Chromosome 18"/>
</dbReference>
<feature type="non-terminal residue" evidence="1">
    <location>
        <position position="64"/>
    </location>
</feature>
<keyword evidence="2" id="KW-1185">Reference proteome</keyword>